<evidence type="ECO:0000259" key="4">
    <source>
        <dbReference type="Pfam" id="PF08241"/>
    </source>
</evidence>
<dbReference type="CDD" id="cd02440">
    <property type="entry name" value="AdoMet_MTases"/>
    <property type="match status" value="1"/>
</dbReference>
<dbReference type="InterPro" id="IPR011990">
    <property type="entry name" value="TPR-like_helical_dom_sf"/>
</dbReference>
<reference evidence="5" key="1">
    <citation type="submission" date="2020-11" db="EMBL/GenBank/DDBJ databases">
        <title>Bacterial whole genome sequence for Caenimonas sp. DR4.4.</title>
        <authorList>
            <person name="Le V."/>
            <person name="Ko S.-R."/>
            <person name="Ahn C.-Y."/>
            <person name="Oh H.-M."/>
        </authorList>
    </citation>
    <scope>NUCLEOTIDE SEQUENCE</scope>
    <source>
        <strain evidence="5">DR4.4</strain>
    </source>
</reference>
<organism evidence="5 6">
    <name type="scientific">Caenimonas aquaedulcis</name>
    <dbReference type="NCBI Taxonomy" id="2793270"/>
    <lineage>
        <taxon>Bacteria</taxon>
        <taxon>Pseudomonadati</taxon>
        <taxon>Pseudomonadota</taxon>
        <taxon>Betaproteobacteria</taxon>
        <taxon>Burkholderiales</taxon>
        <taxon>Comamonadaceae</taxon>
        <taxon>Caenimonas</taxon>
    </lineage>
</organism>
<dbReference type="AlphaFoldDB" id="A0A931H4U0"/>
<evidence type="ECO:0000256" key="3">
    <source>
        <dbReference type="PROSITE-ProRule" id="PRU00339"/>
    </source>
</evidence>
<dbReference type="Gene3D" id="1.25.40.10">
    <property type="entry name" value="Tetratricopeptide repeat domain"/>
    <property type="match status" value="2"/>
</dbReference>
<keyword evidence="1" id="KW-0677">Repeat</keyword>
<feature type="repeat" description="TPR" evidence="3">
    <location>
        <begin position="7"/>
        <end position="40"/>
    </location>
</feature>
<dbReference type="Proteomes" id="UP000651050">
    <property type="component" value="Unassembled WGS sequence"/>
</dbReference>
<protein>
    <submittedName>
        <fullName evidence="5">Tetratricopeptide repeat protein</fullName>
    </submittedName>
</protein>
<evidence type="ECO:0000313" key="6">
    <source>
        <dbReference type="Proteomes" id="UP000651050"/>
    </source>
</evidence>
<proteinExistence type="predicted"/>
<keyword evidence="6" id="KW-1185">Reference proteome</keyword>
<dbReference type="InterPro" id="IPR050498">
    <property type="entry name" value="Ycf3"/>
</dbReference>
<dbReference type="RefSeq" id="WP_196986412.1">
    <property type="nucleotide sequence ID" value="NZ_JADWYS010000001.1"/>
</dbReference>
<evidence type="ECO:0000256" key="2">
    <source>
        <dbReference type="ARBA" id="ARBA00022803"/>
    </source>
</evidence>
<dbReference type="SUPFAM" id="SSF53335">
    <property type="entry name" value="S-adenosyl-L-methionine-dependent methyltransferases"/>
    <property type="match status" value="1"/>
</dbReference>
<feature type="domain" description="Methyltransferase type 11" evidence="4">
    <location>
        <begin position="208"/>
        <end position="300"/>
    </location>
</feature>
<dbReference type="PANTHER" id="PTHR44858:SF1">
    <property type="entry name" value="UDP-N-ACETYLGLUCOSAMINE--PEPTIDE N-ACETYLGLUCOSAMINYLTRANSFERASE SPINDLY-RELATED"/>
    <property type="match status" value="1"/>
</dbReference>
<comment type="caution">
    <text evidence="5">The sequence shown here is derived from an EMBL/GenBank/DDBJ whole genome shotgun (WGS) entry which is preliminary data.</text>
</comment>
<evidence type="ECO:0000313" key="5">
    <source>
        <dbReference type="EMBL" id="MBG9388558.1"/>
    </source>
</evidence>
<dbReference type="Pfam" id="PF13432">
    <property type="entry name" value="TPR_16"/>
    <property type="match status" value="1"/>
</dbReference>
<feature type="repeat" description="TPR" evidence="3">
    <location>
        <begin position="75"/>
        <end position="108"/>
    </location>
</feature>
<sequence>MDTLAQAKEFFLAGVAHFEAGRFDVADRQFTAALALAPGRASILVNLGATRLKLGRFEEAAELLGDALRQEPGDAQAWGHRATALAELGRHQHALESIDRAIDINPAQGAAWTLRGTLLREMGRPAPAAAAYRRALECGADPQLTAYYLAALDGNDTPEAPPPGYVETLFDTYADGFEEHLLQVLHYRAPDVLAARLRGMGRVFAQAVDLGCGTGLCGPLLRPMAIALQGVDLSANMVRQAQARGAYDSVVQADAQQFLRDARQRFDLVVAADVFIYVGALEGVFEAAAAALVPQGVFCFSVEKHTPDGFALRTSLRYAHSASYLAELAARNGFAVTAREEHPIREDQGRPIAGLYYWLTRR</sequence>
<feature type="repeat" description="TPR" evidence="3">
    <location>
        <begin position="41"/>
        <end position="74"/>
    </location>
</feature>
<dbReference type="InterPro" id="IPR019734">
    <property type="entry name" value="TPR_rpt"/>
</dbReference>
<keyword evidence="2 3" id="KW-0802">TPR repeat</keyword>
<dbReference type="EMBL" id="JADWYS010000001">
    <property type="protein sequence ID" value="MBG9388558.1"/>
    <property type="molecule type" value="Genomic_DNA"/>
</dbReference>
<dbReference type="Gene3D" id="3.40.50.150">
    <property type="entry name" value="Vaccinia Virus protein VP39"/>
    <property type="match status" value="1"/>
</dbReference>
<dbReference type="InterPro" id="IPR013216">
    <property type="entry name" value="Methyltransf_11"/>
</dbReference>
<name>A0A931H4U0_9BURK</name>
<evidence type="ECO:0000256" key="1">
    <source>
        <dbReference type="ARBA" id="ARBA00022737"/>
    </source>
</evidence>
<accession>A0A931H4U0</accession>
<dbReference type="PROSITE" id="PS50005">
    <property type="entry name" value="TPR"/>
    <property type="match status" value="3"/>
</dbReference>
<dbReference type="SUPFAM" id="SSF48452">
    <property type="entry name" value="TPR-like"/>
    <property type="match status" value="1"/>
</dbReference>
<dbReference type="InterPro" id="IPR029063">
    <property type="entry name" value="SAM-dependent_MTases_sf"/>
</dbReference>
<dbReference type="Pfam" id="PF13181">
    <property type="entry name" value="TPR_8"/>
    <property type="match status" value="1"/>
</dbReference>
<dbReference type="GO" id="GO:0008757">
    <property type="term" value="F:S-adenosylmethionine-dependent methyltransferase activity"/>
    <property type="evidence" value="ECO:0007669"/>
    <property type="project" value="InterPro"/>
</dbReference>
<dbReference type="PANTHER" id="PTHR44858">
    <property type="entry name" value="TETRATRICOPEPTIDE REPEAT PROTEIN 6"/>
    <property type="match status" value="1"/>
</dbReference>
<gene>
    <name evidence="5" type="ORF">I5803_11055</name>
</gene>
<dbReference type="SMART" id="SM00028">
    <property type="entry name" value="TPR"/>
    <property type="match status" value="4"/>
</dbReference>
<dbReference type="Pfam" id="PF08241">
    <property type="entry name" value="Methyltransf_11"/>
    <property type="match status" value="1"/>
</dbReference>